<feature type="domain" description="Bacterial Ig-like" evidence="2">
    <location>
        <begin position="345"/>
        <end position="405"/>
    </location>
</feature>
<dbReference type="InterPro" id="IPR013517">
    <property type="entry name" value="FG-GAP"/>
</dbReference>
<dbReference type="SUPFAM" id="SSF69318">
    <property type="entry name" value="Integrin alpha N-terminal domain"/>
    <property type="match status" value="1"/>
</dbReference>
<feature type="domain" description="Bacterial Ig-like" evidence="2">
    <location>
        <begin position="443"/>
        <end position="504"/>
    </location>
</feature>
<evidence type="ECO:0000256" key="1">
    <source>
        <dbReference type="ARBA" id="ARBA00022729"/>
    </source>
</evidence>
<organism evidence="3">
    <name type="scientific">hydrothermal vent metagenome</name>
    <dbReference type="NCBI Taxonomy" id="652676"/>
    <lineage>
        <taxon>unclassified sequences</taxon>
        <taxon>metagenomes</taxon>
        <taxon>ecological metagenomes</taxon>
    </lineage>
</organism>
<reference evidence="3" key="1">
    <citation type="submission" date="2018-06" db="EMBL/GenBank/DDBJ databases">
        <authorList>
            <person name="Zhirakovskaya E."/>
        </authorList>
    </citation>
    <scope>NUCLEOTIDE SEQUENCE</scope>
</reference>
<dbReference type="Gene3D" id="2.30.30.100">
    <property type="match status" value="1"/>
</dbReference>
<gene>
    <name evidence="3" type="ORF">MNBD_UNCLBAC01-368</name>
</gene>
<dbReference type="GO" id="GO:0005509">
    <property type="term" value="F:calcium ion binding"/>
    <property type="evidence" value="ECO:0007669"/>
    <property type="project" value="InterPro"/>
</dbReference>
<evidence type="ECO:0000313" key="3">
    <source>
        <dbReference type="EMBL" id="VAX36613.1"/>
    </source>
</evidence>
<name>A0A3B1DIL4_9ZZZZ</name>
<dbReference type="Pfam" id="PF13517">
    <property type="entry name" value="FG-GAP_3"/>
    <property type="match status" value="1"/>
</dbReference>
<dbReference type="SUPFAM" id="SSF49313">
    <property type="entry name" value="Cadherin-like"/>
    <property type="match status" value="1"/>
</dbReference>
<dbReference type="PANTHER" id="PTHR46580">
    <property type="entry name" value="SENSOR KINASE-RELATED"/>
    <property type="match status" value="1"/>
</dbReference>
<dbReference type="SUPFAM" id="SSF49464">
    <property type="entry name" value="Carboxypeptidase regulatory domain-like"/>
    <property type="match status" value="1"/>
</dbReference>
<dbReference type="Pfam" id="PF19077">
    <property type="entry name" value="Big_13"/>
    <property type="match status" value="4"/>
</dbReference>
<dbReference type="Gene3D" id="2.60.40.10">
    <property type="entry name" value="Immunoglobulins"/>
    <property type="match status" value="6"/>
</dbReference>
<dbReference type="GO" id="GO:0016020">
    <property type="term" value="C:membrane"/>
    <property type="evidence" value="ECO:0007669"/>
    <property type="project" value="InterPro"/>
</dbReference>
<dbReference type="InterPro" id="IPR044016">
    <property type="entry name" value="Big_13"/>
</dbReference>
<keyword evidence="1" id="KW-0732">Signal</keyword>
<protein>
    <submittedName>
        <fullName evidence="3">T1SS secreted agglutinin RTX</fullName>
    </submittedName>
</protein>
<dbReference type="InterPro" id="IPR015919">
    <property type="entry name" value="Cadherin-like_sf"/>
</dbReference>
<sequence length="1443" mass="152216">MFQYKRFLFYLFSIIFLTSVFSSQAKAESITDYSILATEKIHLKHRAKIKSGFVGVNDENLHESFELRLGRHVVTEPAVRLTAPRVILQKKAKVKGDVYYRDDLVLRHGAVILGQQVVRNGADDWPLFDIPVSPTCSPDGNNDVLVAKNQSDTLAAGVYGDITVKRRGTLVLSGGDYQMRTLHIGKNAKVIVSDDATLCVENHLMTRARAFLGADPDDSNVTAGDVKVYVNGEDQYHCPYDHSDDENDHHHNASAVKFGKRSVVFAQVKALNGTIKIRKAVQAHGAYIGKKVFVGKRSVITHEVNGNQPDVTAPQILGVNPVDGSTVGTADPIILAQFSDDDSGVDVGSVVILLDNVDVTTQANVTVSGFSFTASSLNNGAHSLSIQLSDLAGNATGSDTTFTVDVDVTPPEITQIIPVQGSVLNSATVSMSAMFSDLDSLIDVSSVVIRIDEFDITNDVILSETGFSITLDAPLADGTHSLFIHVEDTSGNATEVTTIFTVDTEAPLINVLIPTDGSLLANDLPQIQGNWSDVTSGVDSSTAQIILNGEDLTSSASITESGFDVTVTTPLSDGTHTLNISITDVAGNVGTGLITFTTDTSPPVFSNVVPVNGSTVTTNVPVISGDLSDNVSGIDTDSFQILIDGVDVTLADTATETNFSFTPSTPLSNGNHTVLLRVEDIAGNLTEITFSFNVLVDFVPPTISNIQPLNGSTLNTDTPTISATFSDDMSGINIANTQILLDNVDVTTQANATETGFSFVATSLSDGSHTLSISITDGNGNPAATNVTFSIDTTPPNQPPVLNVIGDQSVDLGTSLNFTVSGSDPNNDPLSFSVSPLPLPENSSFNSQTGFFNFVPQADQVGVISLTFKVSDGEFFDEEVVVITVEEPVVGAPTSISGRVLDTNSFVATGVEVPVVGAVVSLLNTGFSVVTDASGQFILSGVSAGHQILDINPSSANAAPDGSSYAGFREAINLMASVENIIERPLYLPRIATESLTPVDPNTTTIVTNPTLGISIEVPPNTAKNEDGSDFTGSLSISEVPEGLAPAAMPENLQPGLLITIQPVGVIFSTPVAITFPNIDNLPSGSRLDLWSLDPNGGVFVIVGTGEVSVDGSVIETTFGGIRRADWHSFLPPIVSLVGRVGNPTIQISSLCAKSCTGSETSLSSGSLSEKHSLASYRFFGQQQVLQFHYDSLRADPRPILKVNNRLGSIASPITISSQLKIAGIDQNIEIFTDVTALTLNDEIHQAIQFDGSSFNTGLYRYELISKNNYLFSSLSNSFTGRVVVNNQKDSPFGSGWTLGGLSHLKSTSGGHLLVDGDGSFFLFTKEVNLSAPMSNFAGGLPNTVAKGDFNEDGYLDLITVNQAADNISLLLGDGTGNFGFPSNFAVGITDPIQVTINDFNNDAHLDVALPGSPNNVISILFGDGTGGFAPLVQIPSPGGSGA</sequence>
<dbReference type="InterPro" id="IPR013783">
    <property type="entry name" value="Ig-like_fold"/>
</dbReference>
<dbReference type="InterPro" id="IPR028994">
    <property type="entry name" value="Integrin_alpha_N"/>
</dbReference>
<accession>A0A3B1DIL4</accession>
<dbReference type="InterPro" id="IPR008969">
    <property type="entry name" value="CarboxyPept-like_regulatory"/>
</dbReference>
<feature type="domain" description="Bacterial Ig-like" evidence="2">
    <location>
        <begin position="536"/>
        <end position="600"/>
    </location>
</feature>
<dbReference type="EMBL" id="UOGJ01000102">
    <property type="protein sequence ID" value="VAX36613.1"/>
    <property type="molecule type" value="Genomic_DNA"/>
</dbReference>
<proteinExistence type="predicted"/>
<feature type="domain" description="Bacterial Ig-like" evidence="2">
    <location>
        <begin position="632"/>
        <end position="694"/>
    </location>
</feature>
<evidence type="ECO:0000259" key="2">
    <source>
        <dbReference type="Pfam" id="PF19077"/>
    </source>
</evidence>
<feature type="non-terminal residue" evidence="3">
    <location>
        <position position="1443"/>
    </location>
</feature>